<comment type="caution">
    <text evidence="1">The sequence shown here is derived from an EMBL/GenBank/DDBJ whole genome shotgun (WGS) entry which is preliminary data.</text>
</comment>
<dbReference type="Proteomes" id="UP000584374">
    <property type="component" value="Unassembled WGS sequence"/>
</dbReference>
<gene>
    <name evidence="1" type="ORF">BJ970_002089</name>
</gene>
<reference evidence="1 2" key="1">
    <citation type="submission" date="2020-08" db="EMBL/GenBank/DDBJ databases">
        <title>Sequencing the genomes of 1000 actinobacteria strains.</title>
        <authorList>
            <person name="Klenk H.-P."/>
        </authorList>
    </citation>
    <scope>NUCLEOTIDE SEQUENCE [LARGE SCALE GENOMIC DNA]</scope>
    <source>
        <strain evidence="1 2">DSM 45584</strain>
    </source>
</reference>
<name>A0A840Q821_9PSEU</name>
<proteinExistence type="predicted"/>
<sequence>MLFAAGCAVAPTEPDPLRLSKQYFADNNTAAAQGPHAQQEFFRRTQHPDFAGQACDLGATTVELDPALSTLRPDPGFAPDGIRPRGEIWIIGVEVTTRSDGSTTGHQIGSQHLVLVDDRMYGFAPCPTG</sequence>
<dbReference type="AlphaFoldDB" id="A0A840Q821"/>
<keyword evidence="2" id="KW-1185">Reference proteome</keyword>
<organism evidence="1 2">
    <name type="scientific">Saccharopolyspora phatthalungensis</name>
    <dbReference type="NCBI Taxonomy" id="664693"/>
    <lineage>
        <taxon>Bacteria</taxon>
        <taxon>Bacillati</taxon>
        <taxon>Actinomycetota</taxon>
        <taxon>Actinomycetes</taxon>
        <taxon>Pseudonocardiales</taxon>
        <taxon>Pseudonocardiaceae</taxon>
        <taxon>Saccharopolyspora</taxon>
    </lineage>
</organism>
<evidence type="ECO:0000313" key="1">
    <source>
        <dbReference type="EMBL" id="MBB5154555.1"/>
    </source>
</evidence>
<protein>
    <submittedName>
        <fullName evidence="1">Uncharacterized protein</fullName>
    </submittedName>
</protein>
<dbReference type="EMBL" id="JACHIW010000001">
    <property type="protein sequence ID" value="MBB5154555.1"/>
    <property type="molecule type" value="Genomic_DNA"/>
</dbReference>
<accession>A0A840Q821</accession>
<dbReference type="RefSeq" id="WP_312864191.1">
    <property type="nucleotide sequence ID" value="NZ_JACHIW010000001.1"/>
</dbReference>
<evidence type="ECO:0000313" key="2">
    <source>
        <dbReference type="Proteomes" id="UP000584374"/>
    </source>
</evidence>